<dbReference type="Pfam" id="PF03000">
    <property type="entry name" value="NPH3"/>
    <property type="match status" value="1"/>
</dbReference>
<dbReference type="InterPro" id="IPR027356">
    <property type="entry name" value="NPH3_dom"/>
</dbReference>
<dbReference type="GO" id="GO:0016567">
    <property type="term" value="P:protein ubiquitination"/>
    <property type="evidence" value="ECO:0007669"/>
    <property type="project" value="UniProtKB-UniPathway"/>
</dbReference>
<proteinExistence type="predicted"/>
<protein>
    <submittedName>
        <fullName evidence="4">Phototropic-responsive NPH3 family protein</fullName>
    </submittedName>
</protein>
<sequence>MFSCTFRVFLAKLHCLYLGFFICHYIDEITVDESNEQIVLVWFYVFRITGDAKPGGRLLGCGFPVHGTSVCMFQMCLQNEARNNILAKRSRAGPKFDALSSGSSFVPRMEVAAPYAEYLHYLPLLLSSNAREGDNVSSKLRSPVVADASPTIGSPRLRDWLSRATNWAKFSATSGLGVIDRGHLQQEVGIDRGNRINTLNVTCSTSPDELDKMKLQVNVKLIDNMGDLFACFTSSTWCNDIKSKDTKGSLEYFSALVVQDTEDEMHLGNKEIQKNDKGEKGKVRGRRVVRTIKRQRIVKKKKVEKEDEENTQTKRVVRKVKRKVYNEFTMVAKLINGYLEEVAPDVNLKIGKFMSLADAVPEYARPLDDGCSEVLSASNISAIVDASRLNPSIKSACINF</sequence>
<feature type="domain" description="NPH3" evidence="3">
    <location>
        <begin position="295"/>
        <end position="370"/>
    </location>
</feature>
<name>A0A2U1Q6E5_ARTAN</name>
<dbReference type="UniPathway" id="UPA00143"/>
<evidence type="ECO:0000256" key="1">
    <source>
        <dbReference type="ARBA" id="ARBA00022786"/>
    </source>
</evidence>
<comment type="caution">
    <text evidence="4">The sequence shown here is derived from an EMBL/GenBank/DDBJ whole genome shotgun (WGS) entry which is preliminary data.</text>
</comment>
<evidence type="ECO:0000259" key="3">
    <source>
        <dbReference type="Pfam" id="PF03000"/>
    </source>
</evidence>
<keyword evidence="2" id="KW-0732">Signal</keyword>
<dbReference type="PANTHER" id="PTHR32370">
    <property type="entry name" value="OS12G0117600 PROTEIN"/>
    <property type="match status" value="1"/>
</dbReference>
<dbReference type="Proteomes" id="UP000245207">
    <property type="component" value="Unassembled WGS sequence"/>
</dbReference>
<dbReference type="InterPro" id="IPR043454">
    <property type="entry name" value="NPH3/RPT2-like"/>
</dbReference>
<feature type="signal peptide" evidence="2">
    <location>
        <begin position="1"/>
        <end position="15"/>
    </location>
</feature>
<evidence type="ECO:0000313" key="4">
    <source>
        <dbReference type="EMBL" id="PWA93584.1"/>
    </source>
</evidence>
<gene>
    <name evidence="4" type="ORF">CTI12_AA069380</name>
</gene>
<reference evidence="4 5" key="1">
    <citation type="journal article" date="2018" name="Mol. Plant">
        <title>The genome of Artemisia annua provides insight into the evolution of Asteraceae family and artemisinin biosynthesis.</title>
        <authorList>
            <person name="Shen Q."/>
            <person name="Zhang L."/>
            <person name="Liao Z."/>
            <person name="Wang S."/>
            <person name="Yan T."/>
            <person name="Shi P."/>
            <person name="Liu M."/>
            <person name="Fu X."/>
            <person name="Pan Q."/>
            <person name="Wang Y."/>
            <person name="Lv Z."/>
            <person name="Lu X."/>
            <person name="Zhang F."/>
            <person name="Jiang W."/>
            <person name="Ma Y."/>
            <person name="Chen M."/>
            <person name="Hao X."/>
            <person name="Li L."/>
            <person name="Tang Y."/>
            <person name="Lv G."/>
            <person name="Zhou Y."/>
            <person name="Sun X."/>
            <person name="Brodelius P.E."/>
            <person name="Rose J.K.C."/>
            <person name="Tang K."/>
        </authorList>
    </citation>
    <scope>NUCLEOTIDE SEQUENCE [LARGE SCALE GENOMIC DNA]</scope>
    <source>
        <strain evidence="5">cv. Huhao1</strain>
        <tissue evidence="4">Leaf</tissue>
    </source>
</reference>
<keyword evidence="5" id="KW-1185">Reference proteome</keyword>
<evidence type="ECO:0000313" key="5">
    <source>
        <dbReference type="Proteomes" id="UP000245207"/>
    </source>
</evidence>
<accession>A0A2U1Q6E5</accession>
<dbReference type="InterPro" id="IPR011989">
    <property type="entry name" value="ARM-like"/>
</dbReference>
<dbReference type="Gene3D" id="1.25.10.10">
    <property type="entry name" value="Leucine-rich Repeat Variant"/>
    <property type="match status" value="1"/>
</dbReference>
<feature type="chain" id="PRO_5015614000" evidence="2">
    <location>
        <begin position="16"/>
        <end position="400"/>
    </location>
</feature>
<dbReference type="AlphaFoldDB" id="A0A2U1Q6E5"/>
<evidence type="ECO:0000256" key="2">
    <source>
        <dbReference type="SAM" id="SignalP"/>
    </source>
</evidence>
<keyword evidence="1" id="KW-0833">Ubl conjugation pathway</keyword>
<dbReference type="EMBL" id="PKPP01000374">
    <property type="protein sequence ID" value="PWA93584.1"/>
    <property type="molecule type" value="Genomic_DNA"/>
</dbReference>
<organism evidence="4 5">
    <name type="scientific">Artemisia annua</name>
    <name type="common">Sweet wormwood</name>
    <dbReference type="NCBI Taxonomy" id="35608"/>
    <lineage>
        <taxon>Eukaryota</taxon>
        <taxon>Viridiplantae</taxon>
        <taxon>Streptophyta</taxon>
        <taxon>Embryophyta</taxon>
        <taxon>Tracheophyta</taxon>
        <taxon>Spermatophyta</taxon>
        <taxon>Magnoliopsida</taxon>
        <taxon>eudicotyledons</taxon>
        <taxon>Gunneridae</taxon>
        <taxon>Pentapetalae</taxon>
        <taxon>asterids</taxon>
        <taxon>campanulids</taxon>
        <taxon>Asterales</taxon>
        <taxon>Asteraceae</taxon>
        <taxon>Asteroideae</taxon>
        <taxon>Anthemideae</taxon>
        <taxon>Artemisiinae</taxon>
        <taxon>Artemisia</taxon>
    </lineage>
</organism>